<reference evidence="1" key="2">
    <citation type="submission" date="2020-05" db="UniProtKB">
        <authorList>
            <consortium name="EnsemblMetazoa"/>
        </authorList>
    </citation>
    <scope>IDENTIFICATION</scope>
    <source>
        <strain evidence="1">A-37</strain>
    </source>
</reference>
<dbReference type="Proteomes" id="UP000075883">
    <property type="component" value="Unassembled WGS sequence"/>
</dbReference>
<sequence>MSTFGCHMVDGSSTALAGVHPNGTATEPQFHSIRYRPLSSASIEFDPSWHRLLQHLGGDATDPFGSDCSDETTGWHTTLECIYVREGYFSLHLGSVQLDALDAQFTVA</sequence>
<dbReference type="EnsemblMetazoa" id="ACUA018003-RA">
    <property type="protein sequence ID" value="ACUA018003-PA"/>
    <property type="gene ID" value="ACUA018003"/>
</dbReference>
<dbReference type="AlphaFoldDB" id="A0A182MGX2"/>
<reference evidence="2" key="1">
    <citation type="submission" date="2013-09" db="EMBL/GenBank/DDBJ databases">
        <title>The Genome Sequence of Anopheles culicifacies species A.</title>
        <authorList>
            <consortium name="The Broad Institute Genomics Platform"/>
            <person name="Neafsey D.E."/>
            <person name="Besansky N."/>
            <person name="Howell P."/>
            <person name="Walton C."/>
            <person name="Young S.K."/>
            <person name="Zeng Q."/>
            <person name="Gargeya S."/>
            <person name="Fitzgerald M."/>
            <person name="Haas B."/>
            <person name="Abouelleil A."/>
            <person name="Allen A.W."/>
            <person name="Alvarado L."/>
            <person name="Arachchi H.M."/>
            <person name="Berlin A.M."/>
            <person name="Chapman S.B."/>
            <person name="Gainer-Dewar J."/>
            <person name="Goldberg J."/>
            <person name="Griggs A."/>
            <person name="Gujja S."/>
            <person name="Hansen M."/>
            <person name="Howarth C."/>
            <person name="Imamovic A."/>
            <person name="Ireland A."/>
            <person name="Larimer J."/>
            <person name="McCowan C."/>
            <person name="Murphy C."/>
            <person name="Pearson M."/>
            <person name="Poon T.W."/>
            <person name="Priest M."/>
            <person name="Roberts A."/>
            <person name="Saif S."/>
            <person name="Shea T."/>
            <person name="Sisk P."/>
            <person name="Sykes S."/>
            <person name="Wortman J."/>
            <person name="Nusbaum C."/>
            <person name="Birren B."/>
        </authorList>
    </citation>
    <scope>NUCLEOTIDE SEQUENCE [LARGE SCALE GENOMIC DNA]</scope>
    <source>
        <strain evidence="2">A-37</strain>
    </source>
</reference>
<evidence type="ECO:0000313" key="2">
    <source>
        <dbReference type="Proteomes" id="UP000075883"/>
    </source>
</evidence>
<dbReference type="VEuPathDB" id="VectorBase:ACUA018003"/>
<accession>A0A182MGX2</accession>
<protein>
    <submittedName>
        <fullName evidence="1">Uncharacterized protein</fullName>
    </submittedName>
</protein>
<proteinExistence type="predicted"/>
<organism evidence="1 2">
    <name type="scientific">Anopheles culicifacies</name>
    <dbReference type="NCBI Taxonomy" id="139723"/>
    <lineage>
        <taxon>Eukaryota</taxon>
        <taxon>Metazoa</taxon>
        <taxon>Ecdysozoa</taxon>
        <taxon>Arthropoda</taxon>
        <taxon>Hexapoda</taxon>
        <taxon>Insecta</taxon>
        <taxon>Pterygota</taxon>
        <taxon>Neoptera</taxon>
        <taxon>Endopterygota</taxon>
        <taxon>Diptera</taxon>
        <taxon>Nematocera</taxon>
        <taxon>Culicoidea</taxon>
        <taxon>Culicidae</taxon>
        <taxon>Anophelinae</taxon>
        <taxon>Anopheles</taxon>
        <taxon>culicifacies species complex</taxon>
    </lineage>
</organism>
<evidence type="ECO:0000313" key="1">
    <source>
        <dbReference type="EnsemblMetazoa" id="ACUA018003-PA"/>
    </source>
</evidence>
<keyword evidence="2" id="KW-1185">Reference proteome</keyword>
<dbReference type="EMBL" id="AXCM01008203">
    <property type="status" value="NOT_ANNOTATED_CDS"/>
    <property type="molecule type" value="Genomic_DNA"/>
</dbReference>
<name>A0A182MGX2_9DIPT</name>